<dbReference type="AlphaFoldDB" id="A0A7W9BM41"/>
<keyword evidence="1" id="KW-0472">Membrane</keyword>
<name>A0A7W9BM41_9RHOB</name>
<evidence type="ECO:0000256" key="1">
    <source>
        <dbReference type="SAM" id="Phobius"/>
    </source>
</evidence>
<dbReference type="Proteomes" id="UP000535415">
    <property type="component" value="Unassembled WGS sequence"/>
</dbReference>
<dbReference type="RefSeq" id="WP_183529752.1">
    <property type="nucleotide sequence ID" value="NZ_JACIJM010000007.1"/>
</dbReference>
<keyword evidence="1" id="KW-1133">Transmembrane helix</keyword>
<accession>A0A7W9BM41</accession>
<feature type="transmembrane region" description="Helical" evidence="1">
    <location>
        <begin position="37"/>
        <end position="54"/>
    </location>
</feature>
<keyword evidence="3" id="KW-1185">Reference proteome</keyword>
<reference evidence="2 3" key="1">
    <citation type="submission" date="2020-08" db="EMBL/GenBank/DDBJ databases">
        <title>Genomic Encyclopedia of Type Strains, Phase IV (KMG-IV): sequencing the most valuable type-strain genomes for metagenomic binning, comparative biology and taxonomic classification.</title>
        <authorList>
            <person name="Goeker M."/>
        </authorList>
    </citation>
    <scope>NUCLEOTIDE SEQUENCE [LARGE SCALE GENOMIC DNA]</scope>
    <source>
        <strain evidence="2 3">DSM 101064</strain>
    </source>
</reference>
<sequence length="76" mass="8497">MKLLDLNHPFFKPVWMRVAVVAVCFGWGLLEFANGNGLWGVLFIGLAVICGYRFTVIDYSAIDDAAKDTHPNDKTH</sequence>
<keyword evidence="1" id="KW-0812">Transmembrane</keyword>
<dbReference type="EMBL" id="JACIJM010000007">
    <property type="protein sequence ID" value="MBB5722975.1"/>
    <property type="molecule type" value="Genomic_DNA"/>
</dbReference>
<evidence type="ECO:0000313" key="3">
    <source>
        <dbReference type="Proteomes" id="UP000535415"/>
    </source>
</evidence>
<protein>
    <submittedName>
        <fullName evidence="2">TM2 domain-containing membrane protein YozV</fullName>
    </submittedName>
</protein>
<evidence type="ECO:0000313" key="2">
    <source>
        <dbReference type="EMBL" id="MBB5722975.1"/>
    </source>
</evidence>
<comment type="caution">
    <text evidence="2">The sequence shown here is derived from an EMBL/GenBank/DDBJ whole genome shotgun (WGS) entry which is preliminary data.</text>
</comment>
<gene>
    <name evidence="2" type="ORF">FHS72_002611</name>
</gene>
<feature type="transmembrane region" description="Helical" evidence="1">
    <location>
        <begin position="14"/>
        <end position="30"/>
    </location>
</feature>
<proteinExistence type="predicted"/>
<organism evidence="2 3">
    <name type="scientific">Yoonia ponticola</name>
    <dbReference type="NCBI Taxonomy" id="1524255"/>
    <lineage>
        <taxon>Bacteria</taxon>
        <taxon>Pseudomonadati</taxon>
        <taxon>Pseudomonadota</taxon>
        <taxon>Alphaproteobacteria</taxon>
        <taxon>Rhodobacterales</taxon>
        <taxon>Paracoccaceae</taxon>
        <taxon>Yoonia</taxon>
    </lineage>
</organism>